<evidence type="ECO:0000256" key="1">
    <source>
        <dbReference type="SAM" id="MobiDB-lite"/>
    </source>
</evidence>
<feature type="transmembrane region" description="Helical" evidence="2">
    <location>
        <begin position="41"/>
        <end position="61"/>
    </location>
</feature>
<dbReference type="Gene3D" id="2.60.120.650">
    <property type="entry name" value="Cupin"/>
    <property type="match status" value="1"/>
</dbReference>
<evidence type="ECO:0000313" key="4">
    <source>
        <dbReference type="EMBL" id="KAL3801569.1"/>
    </source>
</evidence>
<keyword evidence="2" id="KW-0472">Membrane</keyword>
<dbReference type="InterPro" id="IPR050910">
    <property type="entry name" value="JMJD6_ArgDemeth/LysHydrox"/>
</dbReference>
<keyword evidence="5" id="KW-1185">Reference proteome</keyword>
<feature type="region of interest" description="Disordered" evidence="1">
    <location>
        <begin position="1"/>
        <end position="41"/>
    </location>
</feature>
<organism evidence="4 5">
    <name type="scientific">Cyclotella atomus</name>
    <dbReference type="NCBI Taxonomy" id="382360"/>
    <lineage>
        <taxon>Eukaryota</taxon>
        <taxon>Sar</taxon>
        <taxon>Stramenopiles</taxon>
        <taxon>Ochrophyta</taxon>
        <taxon>Bacillariophyta</taxon>
        <taxon>Coscinodiscophyceae</taxon>
        <taxon>Thalassiosirophycidae</taxon>
        <taxon>Stephanodiscales</taxon>
        <taxon>Stephanodiscaceae</taxon>
        <taxon>Cyclotella</taxon>
    </lineage>
</organism>
<feature type="domain" description="JmjC" evidence="3">
    <location>
        <begin position="190"/>
        <end position="353"/>
    </location>
</feature>
<sequence length="373" mass="42146">MKQRLNRTRQAGPSFEQSTFASLSRPALPAKKDHRSAKHSSYTPVLSATALTITLIAVHLYTRNNNAPLHPTRPRNLLDLHKTSHLPPCNAYRISLKDVSTPYPPAGDKPTIYTDWQFDNRGLDTTTSFIQQYGHIPQFIKMGDALPLFNKAGALCIMPFRILIASLIRKFIDTSYIIQTKDGGLPPVRETNADLLIFTNQQESPALFDTILHQYDTPKPLSFTKNYIPPPGELYGWTKIFSALMQRSSHRFHIHHEAWLGQISGSRLWFLLPPSTSSKNVEYKPPACEYLYNRESLPSGAMVCIQTPGEVMYLPKNWWHATCGLEEWNVGVGEQLHAPAMDAPAVPVEERTEEEWEVFMEECLEGGAFNGQL</sequence>
<keyword evidence="2" id="KW-1133">Transmembrane helix</keyword>
<dbReference type="InterPro" id="IPR003347">
    <property type="entry name" value="JmjC_dom"/>
</dbReference>
<dbReference type="Proteomes" id="UP001530400">
    <property type="component" value="Unassembled WGS sequence"/>
</dbReference>
<evidence type="ECO:0000259" key="3">
    <source>
        <dbReference type="PROSITE" id="PS51184"/>
    </source>
</evidence>
<gene>
    <name evidence="4" type="ORF">ACHAWO_001374</name>
</gene>
<keyword evidence="2" id="KW-0812">Transmembrane</keyword>
<proteinExistence type="predicted"/>
<comment type="caution">
    <text evidence="4">The sequence shown here is derived from an EMBL/GenBank/DDBJ whole genome shotgun (WGS) entry which is preliminary data.</text>
</comment>
<dbReference type="SUPFAM" id="SSF51197">
    <property type="entry name" value="Clavaminate synthase-like"/>
    <property type="match status" value="1"/>
</dbReference>
<feature type="compositionally biased region" description="Polar residues" evidence="1">
    <location>
        <begin position="8"/>
        <end position="22"/>
    </location>
</feature>
<dbReference type="PANTHER" id="PTHR12480">
    <property type="entry name" value="ARGININE DEMETHYLASE AND LYSYL-HYDROXYLASE JMJD"/>
    <property type="match status" value="1"/>
</dbReference>
<dbReference type="AlphaFoldDB" id="A0ABD3QNN2"/>
<evidence type="ECO:0000256" key="2">
    <source>
        <dbReference type="SAM" id="Phobius"/>
    </source>
</evidence>
<reference evidence="4 5" key="1">
    <citation type="submission" date="2024-10" db="EMBL/GenBank/DDBJ databases">
        <title>Updated reference genomes for cyclostephanoid diatoms.</title>
        <authorList>
            <person name="Roberts W.R."/>
            <person name="Alverson A.J."/>
        </authorList>
    </citation>
    <scope>NUCLEOTIDE SEQUENCE [LARGE SCALE GENOMIC DNA]</scope>
    <source>
        <strain evidence="4 5">AJA010-31</strain>
    </source>
</reference>
<accession>A0ABD3QNN2</accession>
<dbReference type="PROSITE" id="PS51184">
    <property type="entry name" value="JMJC"/>
    <property type="match status" value="1"/>
</dbReference>
<dbReference type="EMBL" id="JALLPJ020000131">
    <property type="protein sequence ID" value="KAL3801569.1"/>
    <property type="molecule type" value="Genomic_DNA"/>
</dbReference>
<evidence type="ECO:0000313" key="5">
    <source>
        <dbReference type="Proteomes" id="UP001530400"/>
    </source>
</evidence>
<name>A0ABD3QNN2_9STRA</name>
<protein>
    <recommendedName>
        <fullName evidence="3">JmjC domain-containing protein</fullName>
    </recommendedName>
</protein>